<dbReference type="Proteomes" id="UP001153678">
    <property type="component" value="Unassembled WGS sequence"/>
</dbReference>
<evidence type="ECO:0000313" key="2">
    <source>
        <dbReference type="Proteomes" id="UP001153678"/>
    </source>
</evidence>
<keyword evidence="2" id="KW-1185">Reference proteome</keyword>
<comment type="caution">
    <text evidence="1">The sequence shown here is derived from an EMBL/GenBank/DDBJ whole genome shotgun (WGS) entry which is preliminary data.</text>
</comment>
<proteinExistence type="predicted"/>
<organism evidence="1 2">
    <name type="scientific">Funneliformis geosporum</name>
    <dbReference type="NCBI Taxonomy" id="1117311"/>
    <lineage>
        <taxon>Eukaryota</taxon>
        <taxon>Fungi</taxon>
        <taxon>Fungi incertae sedis</taxon>
        <taxon>Mucoromycota</taxon>
        <taxon>Glomeromycotina</taxon>
        <taxon>Glomeromycetes</taxon>
        <taxon>Glomerales</taxon>
        <taxon>Glomeraceae</taxon>
        <taxon>Funneliformis</taxon>
    </lineage>
</organism>
<dbReference type="AlphaFoldDB" id="A0A9W4WK40"/>
<evidence type="ECO:0000313" key="1">
    <source>
        <dbReference type="EMBL" id="CAI2167477.1"/>
    </source>
</evidence>
<sequence>MYLLKSTIHIVAMDAFANDFTIAFLKQYQNNNIQIFYNKYQLYISKTIKILYDSDKGSKVIRRGFNMLQKDKHVTLQ</sequence>
<name>A0A9W4WK40_9GLOM</name>
<accession>A0A9W4WK40</accession>
<dbReference type="EMBL" id="CAMKVN010000395">
    <property type="protein sequence ID" value="CAI2167477.1"/>
    <property type="molecule type" value="Genomic_DNA"/>
</dbReference>
<gene>
    <name evidence="1" type="ORF">FWILDA_LOCUS3094</name>
</gene>
<reference evidence="1" key="1">
    <citation type="submission" date="2022-08" db="EMBL/GenBank/DDBJ databases">
        <authorList>
            <person name="Kallberg Y."/>
            <person name="Tangrot J."/>
            <person name="Rosling A."/>
        </authorList>
    </citation>
    <scope>NUCLEOTIDE SEQUENCE</scope>
    <source>
        <strain evidence="1">Wild A</strain>
    </source>
</reference>
<protein>
    <submittedName>
        <fullName evidence="1">13236_t:CDS:1</fullName>
    </submittedName>
</protein>